<gene>
    <name evidence="2" type="ORF">PRZ03_18495</name>
</gene>
<dbReference type="Proteomes" id="UP001221189">
    <property type="component" value="Unassembled WGS sequence"/>
</dbReference>
<dbReference type="RefSeq" id="WP_273601753.1">
    <property type="nucleotide sequence ID" value="NZ_JAQQXT010000013.1"/>
</dbReference>
<proteinExistence type="predicted"/>
<keyword evidence="3" id="KW-1185">Reference proteome</keyword>
<name>A0ABT5KI00_9BURK</name>
<evidence type="ECO:0000256" key="1">
    <source>
        <dbReference type="SAM" id="MobiDB-lite"/>
    </source>
</evidence>
<evidence type="ECO:0000313" key="3">
    <source>
        <dbReference type="Proteomes" id="UP001221189"/>
    </source>
</evidence>
<evidence type="ECO:0000313" key="2">
    <source>
        <dbReference type="EMBL" id="MDC8773570.1"/>
    </source>
</evidence>
<sequence>MATSTRNKPAQETTTETTTLGFLASLQTLATPVTDAAQMGIQKDPLANAKLKFAQNIDENVKLIKSASEAGKFFKKLKDKYMISLRNGNTVMPLNGNTHFSVDSAEAAIKFLEAAKAASENSELDEVFNSTKRAKKQTKTETPAATTT</sequence>
<protein>
    <submittedName>
        <fullName evidence="2">Uncharacterized protein</fullName>
    </submittedName>
</protein>
<accession>A0ABT5KI00</accession>
<reference evidence="2 3" key="1">
    <citation type="submission" date="2022-10" db="EMBL/GenBank/DDBJ databases">
        <title>Paucibacter sp. hw1 Genome sequencing.</title>
        <authorList>
            <person name="Park S."/>
        </authorList>
    </citation>
    <scope>NUCLEOTIDE SEQUENCE [LARGE SCALE GENOMIC DNA]</scope>
    <source>
        <strain evidence="3">hw1</strain>
    </source>
</reference>
<comment type="caution">
    <text evidence="2">The sequence shown here is derived from an EMBL/GenBank/DDBJ whole genome shotgun (WGS) entry which is preliminary data.</text>
</comment>
<organism evidence="2 3">
    <name type="scientific">Roseateles albus</name>
    <dbReference type="NCBI Taxonomy" id="2987525"/>
    <lineage>
        <taxon>Bacteria</taxon>
        <taxon>Pseudomonadati</taxon>
        <taxon>Pseudomonadota</taxon>
        <taxon>Betaproteobacteria</taxon>
        <taxon>Burkholderiales</taxon>
        <taxon>Sphaerotilaceae</taxon>
        <taxon>Roseateles</taxon>
    </lineage>
</organism>
<feature type="region of interest" description="Disordered" evidence="1">
    <location>
        <begin position="118"/>
        <end position="148"/>
    </location>
</feature>
<dbReference type="EMBL" id="JAQQXT010000013">
    <property type="protein sequence ID" value="MDC8773570.1"/>
    <property type="molecule type" value="Genomic_DNA"/>
</dbReference>